<proteinExistence type="predicted"/>
<dbReference type="SUPFAM" id="SSF53756">
    <property type="entry name" value="UDP-Glycosyltransferase/glycogen phosphorylase"/>
    <property type="match status" value="1"/>
</dbReference>
<evidence type="ECO:0000256" key="3">
    <source>
        <dbReference type="SAM" id="MobiDB-lite"/>
    </source>
</evidence>
<feature type="compositionally biased region" description="Low complexity" evidence="3">
    <location>
        <begin position="355"/>
        <end position="377"/>
    </location>
</feature>
<dbReference type="GO" id="GO:0016757">
    <property type="term" value="F:glycosyltransferase activity"/>
    <property type="evidence" value="ECO:0007669"/>
    <property type="project" value="UniProtKB-KW"/>
</dbReference>
<evidence type="ECO:0000256" key="2">
    <source>
        <dbReference type="ARBA" id="ARBA00022679"/>
    </source>
</evidence>
<organism evidence="6 7">
    <name type="scientific">Cellulomonas hominis</name>
    <dbReference type="NCBI Taxonomy" id="156981"/>
    <lineage>
        <taxon>Bacteria</taxon>
        <taxon>Bacillati</taxon>
        <taxon>Actinomycetota</taxon>
        <taxon>Actinomycetes</taxon>
        <taxon>Micrococcales</taxon>
        <taxon>Cellulomonadaceae</taxon>
        <taxon>Cellulomonas</taxon>
    </lineage>
</organism>
<sequence>MTAAPVDVVHVVCTDAFAGVERYVTTLARTQDARGLRVQVLGGAADRMPAELAGSGVRWAPAPTPLRAATALRRVDARLVHAHMTAAELAATAAARAPVVATRHFADRRGSSAVGRAVGRFVAPRIAAQVAISAYVAGRVEGPSTVVHPGVPTVPRTGAEPDRRRVVLMAQRLEAEKRTDVALRMWAASGLAAEGWELHLAGDGALRPELEALAGALGLGASVRFLGMRADMPALLGTAGIFFAPRGDEPYGLSVVEAMAHGTPVVAGRGGGHSETVGAADGAVLVPPDDVEAAGAALARLARDPERRAAYGEELRALQQQRFGPGTHADGIAAVYAAVLGAPLGPDSPAPRPVAAPTTPGGTPSAAPGTPPAGVSR</sequence>
<dbReference type="OrthoDB" id="3830319at2"/>
<keyword evidence="1" id="KW-0328">Glycosyltransferase</keyword>
<protein>
    <submittedName>
        <fullName evidence="6">Glycosyltransferase family 4 protein</fullName>
    </submittedName>
</protein>
<accession>A0A7Z8JWT7</accession>
<evidence type="ECO:0000259" key="5">
    <source>
        <dbReference type="Pfam" id="PF13439"/>
    </source>
</evidence>
<dbReference type="RefSeq" id="WP_154730934.1">
    <property type="nucleotide sequence ID" value="NZ_SZYE01000227.1"/>
</dbReference>
<dbReference type="PANTHER" id="PTHR12526:SF510">
    <property type="entry name" value="D-INOSITOL 3-PHOSPHATE GLYCOSYLTRANSFERASE"/>
    <property type="match status" value="1"/>
</dbReference>
<name>A0A7Z8JWT7_9CELL</name>
<gene>
    <name evidence="6" type="ORF">FA014_17655</name>
</gene>
<dbReference type="PANTHER" id="PTHR12526">
    <property type="entry name" value="GLYCOSYLTRANSFERASE"/>
    <property type="match status" value="1"/>
</dbReference>
<evidence type="ECO:0000256" key="1">
    <source>
        <dbReference type="ARBA" id="ARBA00022676"/>
    </source>
</evidence>
<dbReference type="CDD" id="cd03801">
    <property type="entry name" value="GT4_PimA-like"/>
    <property type="match status" value="1"/>
</dbReference>
<dbReference type="Proteomes" id="UP000308121">
    <property type="component" value="Unassembled WGS sequence"/>
</dbReference>
<dbReference type="EMBL" id="SZYE01000227">
    <property type="protein sequence ID" value="TKR22214.1"/>
    <property type="molecule type" value="Genomic_DNA"/>
</dbReference>
<dbReference type="InterPro" id="IPR001296">
    <property type="entry name" value="Glyco_trans_1"/>
</dbReference>
<evidence type="ECO:0000259" key="4">
    <source>
        <dbReference type="Pfam" id="PF00534"/>
    </source>
</evidence>
<dbReference type="Gene3D" id="3.40.50.2000">
    <property type="entry name" value="Glycogen Phosphorylase B"/>
    <property type="match status" value="2"/>
</dbReference>
<evidence type="ECO:0000313" key="6">
    <source>
        <dbReference type="EMBL" id="TKR22214.1"/>
    </source>
</evidence>
<evidence type="ECO:0000313" key="7">
    <source>
        <dbReference type="Proteomes" id="UP000308121"/>
    </source>
</evidence>
<dbReference type="AlphaFoldDB" id="A0A7Z8JWT7"/>
<dbReference type="Pfam" id="PF00534">
    <property type="entry name" value="Glycos_transf_1"/>
    <property type="match status" value="1"/>
</dbReference>
<feature type="region of interest" description="Disordered" evidence="3">
    <location>
        <begin position="343"/>
        <end position="377"/>
    </location>
</feature>
<comment type="caution">
    <text evidence="6">The sequence shown here is derived from an EMBL/GenBank/DDBJ whole genome shotgun (WGS) entry which is preliminary data.</text>
</comment>
<reference evidence="6 7" key="1">
    <citation type="submission" date="2019-05" db="EMBL/GenBank/DDBJ databases">
        <title>Genome sequence of Cellulomonas hominis strain CS1.</title>
        <authorList>
            <person name="Belmont J."/>
            <person name="Maclea K.S."/>
        </authorList>
    </citation>
    <scope>NUCLEOTIDE SEQUENCE [LARGE SCALE GENOMIC DNA]</scope>
    <source>
        <strain evidence="6 7">CS1</strain>
    </source>
</reference>
<keyword evidence="2 6" id="KW-0808">Transferase</keyword>
<dbReference type="Pfam" id="PF13439">
    <property type="entry name" value="Glyco_transf_4"/>
    <property type="match status" value="1"/>
</dbReference>
<feature type="domain" description="Glycosyltransferase subfamily 4-like N-terminal" evidence="5">
    <location>
        <begin position="19"/>
        <end position="153"/>
    </location>
</feature>
<feature type="domain" description="Glycosyl transferase family 1" evidence="4">
    <location>
        <begin position="159"/>
        <end position="314"/>
    </location>
</feature>
<dbReference type="InterPro" id="IPR028098">
    <property type="entry name" value="Glyco_trans_4-like_N"/>
</dbReference>